<dbReference type="InterPro" id="IPR013766">
    <property type="entry name" value="Thioredoxin_domain"/>
</dbReference>
<gene>
    <name evidence="2" type="ORF">LUZ62_028618</name>
</gene>
<sequence>MAGLEEMKKAKVVKVESEDSWNLFLSQASNHGCPVIVHFSASWCVPSLAMNGYFEELALNYQDILFLLVDVDEVKEVAAKMEIKAMPTFVLMRDTEVLSKIVGANPDAINNLVDSCVQSTTVPQSDSV</sequence>
<feature type="domain" description="Thioredoxin" evidence="1">
    <location>
        <begin position="4"/>
        <end position="118"/>
    </location>
</feature>
<proteinExistence type="predicted"/>
<reference evidence="2" key="1">
    <citation type="submission" date="2022-08" db="EMBL/GenBank/DDBJ databases">
        <authorList>
            <person name="Marques A."/>
        </authorList>
    </citation>
    <scope>NUCLEOTIDE SEQUENCE</scope>
    <source>
        <strain evidence="2">RhyPub2mFocal</strain>
        <tissue evidence="2">Leaves</tissue>
    </source>
</reference>
<protein>
    <submittedName>
        <fullName evidence="2">Thioredoxin</fullName>
    </submittedName>
</protein>
<dbReference type="PANTHER" id="PTHR10438">
    <property type="entry name" value="THIOREDOXIN"/>
    <property type="match status" value="1"/>
</dbReference>
<comment type="caution">
    <text evidence="2">The sequence shown here is derived from an EMBL/GenBank/DDBJ whole genome shotgun (WGS) entry which is preliminary data.</text>
</comment>
<organism evidence="2 3">
    <name type="scientific">Rhynchospora pubera</name>
    <dbReference type="NCBI Taxonomy" id="906938"/>
    <lineage>
        <taxon>Eukaryota</taxon>
        <taxon>Viridiplantae</taxon>
        <taxon>Streptophyta</taxon>
        <taxon>Embryophyta</taxon>
        <taxon>Tracheophyta</taxon>
        <taxon>Spermatophyta</taxon>
        <taxon>Magnoliopsida</taxon>
        <taxon>Liliopsida</taxon>
        <taxon>Poales</taxon>
        <taxon>Cyperaceae</taxon>
        <taxon>Cyperoideae</taxon>
        <taxon>Rhynchosporeae</taxon>
        <taxon>Rhynchospora</taxon>
    </lineage>
</organism>
<dbReference type="InterPro" id="IPR050620">
    <property type="entry name" value="Thioredoxin_H-type-like"/>
</dbReference>
<keyword evidence="3" id="KW-1185">Reference proteome</keyword>
<evidence type="ECO:0000259" key="1">
    <source>
        <dbReference type="PROSITE" id="PS51352"/>
    </source>
</evidence>
<name>A0AAV8HEG9_9POAL</name>
<dbReference type="Gene3D" id="3.40.30.10">
    <property type="entry name" value="Glutaredoxin"/>
    <property type="match status" value="1"/>
</dbReference>
<dbReference type="PROSITE" id="PS51352">
    <property type="entry name" value="THIOREDOXIN_2"/>
    <property type="match status" value="1"/>
</dbReference>
<accession>A0AAV8HEG9</accession>
<dbReference type="EMBL" id="JAMFTS010000001">
    <property type="protein sequence ID" value="KAJ4816052.1"/>
    <property type="molecule type" value="Genomic_DNA"/>
</dbReference>
<evidence type="ECO:0000313" key="3">
    <source>
        <dbReference type="Proteomes" id="UP001140206"/>
    </source>
</evidence>
<dbReference type="CDD" id="cd02947">
    <property type="entry name" value="TRX_family"/>
    <property type="match status" value="1"/>
</dbReference>
<dbReference type="SUPFAM" id="SSF52833">
    <property type="entry name" value="Thioredoxin-like"/>
    <property type="match status" value="1"/>
</dbReference>
<dbReference type="InterPro" id="IPR036249">
    <property type="entry name" value="Thioredoxin-like_sf"/>
</dbReference>
<dbReference type="Pfam" id="PF00085">
    <property type="entry name" value="Thioredoxin"/>
    <property type="match status" value="1"/>
</dbReference>
<dbReference type="Proteomes" id="UP001140206">
    <property type="component" value="Chromosome 1"/>
</dbReference>
<dbReference type="AlphaFoldDB" id="A0AAV8HEG9"/>
<evidence type="ECO:0000313" key="2">
    <source>
        <dbReference type="EMBL" id="KAJ4816052.1"/>
    </source>
</evidence>
<dbReference type="PANTHER" id="PTHR10438:SF242">
    <property type="entry name" value="THIOREDOXIN-LIKE PROTEIN CXXS1"/>
    <property type="match status" value="1"/>
</dbReference>